<comment type="caution">
    <text evidence="3">The sequence shown here is derived from an EMBL/GenBank/DDBJ whole genome shotgun (WGS) entry which is preliminary data.</text>
</comment>
<keyword evidence="1" id="KW-0175">Coiled coil</keyword>
<keyword evidence="3" id="KW-0418">Kinase</keyword>
<organism evidence="3 4">
    <name type="scientific">Pyrus ussuriensis x Pyrus communis</name>
    <dbReference type="NCBI Taxonomy" id="2448454"/>
    <lineage>
        <taxon>Eukaryota</taxon>
        <taxon>Viridiplantae</taxon>
        <taxon>Streptophyta</taxon>
        <taxon>Embryophyta</taxon>
        <taxon>Tracheophyta</taxon>
        <taxon>Spermatophyta</taxon>
        <taxon>Magnoliopsida</taxon>
        <taxon>eudicotyledons</taxon>
        <taxon>Gunneridae</taxon>
        <taxon>Pentapetalae</taxon>
        <taxon>rosids</taxon>
        <taxon>fabids</taxon>
        <taxon>Rosales</taxon>
        <taxon>Rosaceae</taxon>
        <taxon>Amygdaloideae</taxon>
        <taxon>Maleae</taxon>
        <taxon>Pyrus</taxon>
    </lineage>
</organism>
<protein>
    <submittedName>
        <fullName evidence="3">Plastidial pyruvate kinase 1</fullName>
    </submittedName>
</protein>
<evidence type="ECO:0000313" key="3">
    <source>
        <dbReference type="EMBL" id="KAB2605840.1"/>
    </source>
</evidence>
<evidence type="ECO:0000256" key="2">
    <source>
        <dbReference type="SAM" id="MobiDB-lite"/>
    </source>
</evidence>
<accession>A0A5N5FWT1</accession>
<reference evidence="3 4" key="3">
    <citation type="submission" date="2019-11" db="EMBL/GenBank/DDBJ databases">
        <title>A de novo genome assembly of a pear dwarfing rootstock.</title>
        <authorList>
            <person name="Wang F."/>
            <person name="Wang J."/>
            <person name="Li S."/>
            <person name="Zhang Y."/>
            <person name="Fang M."/>
            <person name="Ma L."/>
            <person name="Zhao Y."/>
            <person name="Jiang S."/>
        </authorList>
    </citation>
    <scope>NUCLEOTIDE SEQUENCE [LARGE SCALE GENOMIC DNA]</scope>
    <source>
        <strain evidence="3">S2</strain>
        <tissue evidence="3">Leaf</tissue>
    </source>
</reference>
<evidence type="ECO:0000313" key="4">
    <source>
        <dbReference type="Proteomes" id="UP000327157"/>
    </source>
</evidence>
<name>A0A5N5FWT1_9ROSA</name>
<keyword evidence="3" id="KW-0670">Pyruvate</keyword>
<keyword evidence="3" id="KW-0808">Transferase</keyword>
<dbReference type="AlphaFoldDB" id="A0A5N5FWT1"/>
<sequence>MSSSDHRSDEYLSPLYCQGGSSGKVGYFKATHVKINSEELFRDFLEAYKHAIPSGVRVKRVKDDSGHEPCGDGASARKRAIKFHPYYFVLGFTFPMRRLFQEVIYSMKYAFAQCSPNAVRVMLGFSNLSNKGDHEWVRDILEVSREWESDSSPELHWCWLLNFLSRENGGLPPKEKINRIKDEVLAFPIVAVDLVAIEGGKKRSSSLACEPSAKKKPMTSSAARGRSSAVEKLVIDPTSPKGVKMIIEPEPKKLATLKFVSKHPLGAKFGFAFERLTTMKSGKVDSTAKVASGPALLFVTNSYVEKRKSARTGSCEISTESEVREFPKVYALLEADLLENIDACAKFVYSVGKVVVHSDVFTKCSAYSRRFSMIATMHKTLILAAESMREVEVALVAQLHSAAENIEKLKSELAVLKGSDVSAPTSLQLEIAHQKVAHLNVRLSTTQAMLEDTEKEVSRVSLVVEDLERVNSELRSSCFAKDDELIFMHAELQDAHIGLVEENVQLKNEKAGHEVALASCQADFYKLGYIDHLQGRPSDYEFFDKDFETFSISPVDLLDFSFEVAFSGAIKAAGKGTAVECVAVKEPVVAVNYFNEAVDPTLSLRF</sequence>
<dbReference type="GO" id="GO:0016301">
    <property type="term" value="F:kinase activity"/>
    <property type="evidence" value="ECO:0007669"/>
    <property type="project" value="UniProtKB-KW"/>
</dbReference>
<dbReference type="OrthoDB" id="10625233at2759"/>
<reference evidence="4" key="2">
    <citation type="submission" date="2019-10" db="EMBL/GenBank/DDBJ databases">
        <title>A de novo genome assembly of a pear dwarfing rootstock.</title>
        <authorList>
            <person name="Wang F."/>
            <person name="Wang J."/>
            <person name="Li S."/>
            <person name="Zhang Y."/>
            <person name="Fang M."/>
            <person name="Ma L."/>
            <person name="Zhao Y."/>
            <person name="Jiang S."/>
        </authorList>
    </citation>
    <scope>NUCLEOTIDE SEQUENCE [LARGE SCALE GENOMIC DNA]</scope>
</reference>
<gene>
    <name evidence="3" type="ORF">D8674_005557</name>
</gene>
<keyword evidence="4" id="KW-1185">Reference proteome</keyword>
<feature type="coiled-coil region" evidence="1">
    <location>
        <begin position="399"/>
        <end position="470"/>
    </location>
</feature>
<reference evidence="3 4" key="1">
    <citation type="submission" date="2019-09" db="EMBL/GenBank/DDBJ databases">
        <authorList>
            <person name="Ou C."/>
        </authorList>
    </citation>
    <scope>NUCLEOTIDE SEQUENCE [LARGE SCALE GENOMIC DNA]</scope>
    <source>
        <strain evidence="3">S2</strain>
        <tissue evidence="3">Leaf</tissue>
    </source>
</reference>
<dbReference type="EMBL" id="SMOL01000559">
    <property type="protein sequence ID" value="KAB2605840.1"/>
    <property type="molecule type" value="Genomic_DNA"/>
</dbReference>
<proteinExistence type="predicted"/>
<feature type="region of interest" description="Disordered" evidence="2">
    <location>
        <begin position="206"/>
        <end position="225"/>
    </location>
</feature>
<dbReference type="Proteomes" id="UP000327157">
    <property type="component" value="Chromosome 11"/>
</dbReference>
<evidence type="ECO:0000256" key="1">
    <source>
        <dbReference type="SAM" id="Coils"/>
    </source>
</evidence>